<dbReference type="EMBL" id="WRXP01000975">
    <property type="protein sequence ID" value="KAF1002528.1"/>
    <property type="molecule type" value="Genomic_DNA"/>
</dbReference>
<dbReference type="SUPFAM" id="SSF50965">
    <property type="entry name" value="Galactose oxidase, central domain"/>
    <property type="match status" value="1"/>
</dbReference>
<organism evidence="2 3">
    <name type="scientific">Apium graveolens</name>
    <name type="common">Celery</name>
    <dbReference type="NCBI Taxonomy" id="4045"/>
    <lineage>
        <taxon>Eukaryota</taxon>
        <taxon>Viridiplantae</taxon>
        <taxon>Streptophyta</taxon>
        <taxon>Embryophyta</taxon>
        <taxon>Tracheophyta</taxon>
        <taxon>Spermatophyta</taxon>
        <taxon>Magnoliopsida</taxon>
        <taxon>eudicotyledons</taxon>
        <taxon>Gunneridae</taxon>
        <taxon>Pentapetalae</taxon>
        <taxon>asterids</taxon>
        <taxon>campanulids</taxon>
        <taxon>Apiales</taxon>
        <taxon>Apiaceae</taxon>
        <taxon>Apioideae</taxon>
        <taxon>apioid superclade</taxon>
        <taxon>Apieae</taxon>
        <taxon>Apium</taxon>
    </lineage>
</organism>
<dbReference type="Pfam" id="PF07734">
    <property type="entry name" value="FBA_1"/>
    <property type="match status" value="1"/>
</dbReference>
<dbReference type="Proteomes" id="UP000593563">
    <property type="component" value="Unassembled WGS sequence"/>
</dbReference>
<reference evidence="2" key="1">
    <citation type="submission" date="2020-01" db="EMBL/GenBank/DDBJ databases">
        <title>The Celery Genome Sequence Reveals Sequential Paleo-tetraploidization, Resistance Gene Elimination, Karyotype Evolution, and Functional Innovation in Apiales.</title>
        <authorList>
            <person name="Song X."/>
        </authorList>
    </citation>
    <scope>NUCLEOTIDE SEQUENCE</scope>
    <source>
        <tissue evidence="2">Leaf</tissue>
    </source>
</reference>
<proteinExistence type="predicted"/>
<name>A0A6L5BAK9_APIGR</name>
<accession>A0A6L5BAK9</accession>
<protein>
    <recommendedName>
        <fullName evidence="1">F-box associated beta-propeller type 1 domain-containing protein</fullName>
    </recommendedName>
</protein>
<comment type="caution">
    <text evidence="2">The sequence shown here is derived from an EMBL/GenBank/DDBJ whole genome shotgun (WGS) entry which is preliminary data.</text>
</comment>
<dbReference type="InterPro" id="IPR006527">
    <property type="entry name" value="F-box-assoc_dom_typ1"/>
</dbReference>
<keyword evidence="3" id="KW-1185">Reference proteome</keyword>
<dbReference type="PANTHER" id="PTHR31672">
    <property type="entry name" value="BNACNNG10540D PROTEIN"/>
    <property type="match status" value="1"/>
</dbReference>
<evidence type="ECO:0000313" key="3">
    <source>
        <dbReference type="Proteomes" id="UP000593563"/>
    </source>
</evidence>
<evidence type="ECO:0000259" key="1">
    <source>
        <dbReference type="Pfam" id="PF07734"/>
    </source>
</evidence>
<dbReference type="InterPro" id="IPR050796">
    <property type="entry name" value="SCF_F-box_component"/>
</dbReference>
<sequence length="267" mass="30382">MRRCLLSELVDHNSCVSIDLDYPKKPHRCIEIVSSCKGLVCFVFDEEFVILWNPSTEKFRELPTYDPDVYGNDAYLVYGFGYDAYSKDFKVVSILCHNSGLNTYETDVRVFGLKSGKWRQVEAFPFGVVPNIPYGPLDYPGQFTNGSLHWLTTQSTISSPIIVSFNLKSERFGVVLQPIYDLLNDTEHTLLLGTLRHSLCVFCNYEDTRADLWIQNEYGVKDSWTKLLSMPALSAPPALLYMSEKRDIVFGIGSNIVVYSCEDGKFK</sequence>
<dbReference type="PANTHER" id="PTHR31672:SF13">
    <property type="entry name" value="F-BOX PROTEIN CPR30-LIKE"/>
    <property type="match status" value="1"/>
</dbReference>
<feature type="domain" description="F-box associated beta-propeller type 1" evidence="1">
    <location>
        <begin position="27"/>
        <end position="259"/>
    </location>
</feature>
<dbReference type="InterPro" id="IPR017451">
    <property type="entry name" value="F-box-assoc_interact_dom"/>
</dbReference>
<gene>
    <name evidence="2" type="ORF">AG4045_028619</name>
</gene>
<dbReference type="NCBIfam" id="TIGR01640">
    <property type="entry name" value="F_box_assoc_1"/>
    <property type="match status" value="1"/>
</dbReference>
<dbReference type="InterPro" id="IPR011043">
    <property type="entry name" value="Gal_Oxase/kelch_b-propeller"/>
</dbReference>
<dbReference type="AlphaFoldDB" id="A0A6L5BAK9"/>
<evidence type="ECO:0000313" key="2">
    <source>
        <dbReference type="EMBL" id="KAF1002528.1"/>
    </source>
</evidence>
<feature type="non-terminal residue" evidence="2">
    <location>
        <position position="267"/>
    </location>
</feature>